<accession>G0AP75</accession>
<proteinExistence type="predicted"/>
<keyword evidence="1" id="KW-0614">Plasmid</keyword>
<geneLocation type="plasmid" evidence="1 2">
    <name>lp28-4</name>
</geneLocation>
<evidence type="ECO:0000313" key="2">
    <source>
        <dbReference type="Proteomes" id="UP000001634"/>
    </source>
</evidence>
<keyword evidence="2" id="KW-1185">Reference proteome</keyword>
<sequence length="387" mass="47127">MLLFKYCAINIFVKIKITRSNNMQNTFINHKNTPFQNKLQHKLIVFISTLKYINSKYKKYTQNNILYYFNENLKRNGQPTVKLKTMQNYLYKLEKELKVTTNYHKHLGVNFGTEIYYKLNYPKKECHLKINQYFKEKKDIRFQTRVNRHLKDRFTKEGNLNFGECNNNNNNKEEETKNKKIEKYQTKKYFNKCNFLSKEAIYILDLNISKDKIIEILKIVKKIEINLTKKNNKNKVYFKERQNKLKEILKNIQKEFEKNGYDAKQMKLQIESIYKNYKNKPHFIIENKKYEDLNKIKLKLEKSIEIKKETPTKKYIHIRTNIFNILIEQLKKEFEIKSLKSIIKNYLNNKKPLEYNKVFSIYCYELLEIIKKEKNKMDKKLLSQDII</sequence>
<dbReference type="HOGENOM" id="CLU_066594_0_0_12"/>
<organism evidence="1 2">
    <name type="scientific">Borrelia bissettiae (strain DSM 17990 / CIP 109136 / DN127)</name>
    <name type="common">Borreliella bissettiae</name>
    <dbReference type="NCBI Taxonomy" id="521010"/>
    <lineage>
        <taxon>Bacteria</taxon>
        <taxon>Pseudomonadati</taxon>
        <taxon>Spirochaetota</taxon>
        <taxon>Spirochaetia</taxon>
        <taxon>Spirochaetales</taxon>
        <taxon>Borreliaceae</taxon>
        <taxon>Borreliella</taxon>
    </lineage>
</organism>
<reference key="1">
    <citation type="submission" date="2011-06" db="EMBL/GenBank/DDBJ databases">
        <authorList>
            <person name="Mongodin E.F."/>
            <person name="Casjens S.R."/>
            <person name="Fraser-Liggett C.M."/>
            <person name="Qiu W.-G."/>
            <person name="Dunn J.J."/>
            <person name="Luft B.J."/>
            <person name="Schutzer S.E."/>
        </authorList>
    </citation>
    <scope>NUCLEOTIDE SEQUENCE</scope>
    <source>
        <strain>DN127</strain>
    </source>
</reference>
<evidence type="ECO:0000313" key="1">
    <source>
        <dbReference type="EMBL" id="AEL19501.1"/>
    </source>
</evidence>
<gene>
    <name evidence="1" type="ordered locus">BbiDN127_I0018</name>
</gene>
<dbReference type="EMBL" id="CP002759">
    <property type="protein sequence ID" value="AEL19501.1"/>
    <property type="molecule type" value="Genomic_DNA"/>
</dbReference>
<dbReference type="KEGG" id="bbs:BbiDN127_I0018"/>
<reference evidence="1 2" key="2">
    <citation type="journal article" date="2012" name="J. Bacteriol.">
        <title>Whole-Genome Sequences of Borrelia bissettii, Borrelia valaisiana, and Borrelia spielmanii.</title>
        <authorList>
            <person name="Schutzer S.E."/>
            <person name="Fraser-Liggett C.M."/>
            <person name="Qiu W.G."/>
            <person name="Kraiczy P."/>
            <person name="Mongodin E.F."/>
            <person name="Dunn J.J."/>
            <person name="Luft B.J."/>
            <person name="Casjens S.R."/>
        </authorList>
    </citation>
    <scope>NUCLEOTIDE SEQUENCE [LARGE SCALE GENOMIC DNA]</scope>
    <source>
        <strain evidence="1 2">DN127</strain>
    </source>
</reference>
<protein>
    <submittedName>
        <fullName evidence="1">Borrelia PFam57/62 partition protein</fullName>
    </submittedName>
</protein>
<dbReference type="Proteomes" id="UP000001634">
    <property type="component" value="Plasmid lp28-4"/>
</dbReference>
<dbReference type="InterPro" id="IPR003459">
    <property type="entry name" value="Borrelia_plasmid_OrfA"/>
</dbReference>
<name>G0AP75_BORBD</name>
<dbReference type="Pfam" id="PF02414">
    <property type="entry name" value="Borrelia_orfA"/>
    <property type="match status" value="1"/>
</dbReference>
<dbReference type="AlphaFoldDB" id="G0AP75"/>